<keyword evidence="4" id="KW-1185">Reference proteome</keyword>
<accession>A0A4S8QBR7</accession>
<gene>
    <name evidence="3" type="ORF">FAB82_18825</name>
</gene>
<organism evidence="3 4">
    <name type="scientific">Glycomyces buryatensis</name>
    <dbReference type="NCBI Taxonomy" id="2570927"/>
    <lineage>
        <taxon>Bacteria</taxon>
        <taxon>Bacillati</taxon>
        <taxon>Actinomycetota</taxon>
        <taxon>Actinomycetes</taxon>
        <taxon>Glycomycetales</taxon>
        <taxon>Glycomycetaceae</taxon>
        <taxon>Glycomyces</taxon>
    </lineage>
</organism>
<feature type="domain" description="DUF4132" evidence="2">
    <location>
        <begin position="795"/>
        <end position="976"/>
    </location>
</feature>
<dbReference type="OrthoDB" id="4554725at2"/>
<feature type="region of interest" description="Disordered" evidence="1">
    <location>
        <begin position="1"/>
        <end position="40"/>
    </location>
</feature>
<dbReference type="EMBL" id="STGY01000067">
    <property type="protein sequence ID" value="THV38499.1"/>
    <property type="molecule type" value="Genomic_DNA"/>
</dbReference>
<evidence type="ECO:0000256" key="1">
    <source>
        <dbReference type="SAM" id="MobiDB-lite"/>
    </source>
</evidence>
<sequence>MSNPPFELPEENRLELPATWRPSKPKRTAPEPPDPEALGRIRGWIEQRRGGIEGALAESHNEQYAGHIRAYLEGQADPLGAGATVAILKDHCESHEPGNIAVDAWWTEHGLTFAAAAVTELVSFYAGRARSHQIGRPYTYLSESKLYRRGVEHLRFESLRAEAPVVRMRNLIEHFDEDEYAAVREAIDAHRYEPIQRLVAVVLAPREADWVLDACAVYPPYRDATDGGLWSAITQPRQLAALPSAALTSYHFVVRLLGQLMENLGGDSLPALVATLDQEAGLKAQERQATLSAIAMLPTDEAMDYLLDHLDQTFVFASACEAVRRFPRRALRRIGVRSESAEGGTSMELAGLVAALEPEVKEAALKTLEESEREAIDGLFDSNARVPEARPDDLPRLLIEPPWSDGRPKPKLKTVKGLQAPAEVALAWEPGEREQWADIDVLRYRGLHHVNNAKRALAGPDEPPIAEVIASARSDRDVRSALLPVIGLETARLMAEWYSQLKTVRPLAASWFDRHRQKAAELLIPDAVGKQGKARTHAATALLYLSDRHGEKAVLEAAETYGPTAAQAIRQLLDVDPLEPIGVKVPAIGEWVNPMLLPQVLLKGRERAVPDASIRHLVTVLAIVTPDYDYRGLGVVAELCDRDSLTEFSHALFRRWLSTGAPTEDSWVLTQLAHFSDDETIRMLVPLIRAWPGENQHQRAVVGLTVLRAIGTEQALQAINQIAQRVKFKGLQYQAEEMVEEIAAELGLSADQLADRLVPDFGLADESTLVLDYGPRQFQVGFDEQLKPFVTDQDGKVRKALPKPGKSDDAEIAEASRKRFSSLKKELRAVAADQVRRLEQAMIDGRTWSRGEFTELLVEHPLVGHLTTRLVWMAGVGDDWRTFRVDEGRTFADIADEQISVPESARIRLAHPYFLERQNEGWGAILSDYEILQPFKQLSRPVLAMTEKELASGRLHRFEGHSAETGRFLGLTKSGWDRSTPMDAGGEAGLYYALPEGGYLNLELDPGITVGNTEMDDKHEIRAVYFSPRPIKWSLEEDLAAAPENLDPVLASELVWTLENLTGTD</sequence>
<evidence type="ECO:0000259" key="2">
    <source>
        <dbReference type="Pfam" id="PF13569"/>
    </source>
</evidence>
<name>A0A4S8QBR7_9ACTN</name>
<reference evidence="4" key="1">
    <citation type="submission" date="2019-04" db="EMBL/GenBank/DDBJ databases">
        <title>Nocardioides xinjiangensis sp. nov.</title>
        <authorList>
            <person name="Liu S."/>
        </authorList>
    </citation>
    <scope>NUCLEOTIDE SEQUENCE [LARGE SCALE GENOMIC DNA]</scope>
    <source>
        <strain evidence="4">18</strain>
    </source>
</reference>
<evidence type="ECO:0000313" key="4">
    <source>
        <dbReference type="Proteomes" id="UP000308760"/>
    </source>
</evidence>
<comment type="caution">
    <text evidence="3">The sequence shown here is derived from an EMBL/GenBank/DDBJ whole genome shotgun (WGS) entry which is preliminary data.</text>
</comment>
<proteinExistence type="predicted"/>
<dbReference type="Pfam" id="PF13569">
    <property type="entry name" value="DUF4132"/>
    <property type="match status" value="1"/>
</dbReference>
<dbReference type="RefSeq" id="WP_136536082.1">
    <property type="nucleotide sequence ID" value="NZ_STGY01000067.1"/>
</dbReference>
<reference evidence="3 4" key="2">
    <citation type="submission" date="2019-05" db="EMBL/GenBank/DDBJ databases">
        <title>Glycomyces buryatensis sp. nov.</title>
        <authorList>
            <person name="Nikitina E."/>
        </authorList>
    </citation>
    <scope>NUCLEOTIDE SEQUENCE [LARGE SCALE GENOMIC DNA]</scope>
    <source>
        <strain evidence="3 4">18</strain>
    </source>
</reference>
<dbReference type="AlphaFoldDB" id="A0A4S8QBR7"/>
<dbReference type="InterPro" id="IPR025406">
    <property type="entry name" value="DUF4132"/>
</dbReference>
<protein>
    <submittedName>
        <fullName evidence="3">DUF4132 domain-containing protein</fullName>
    </submittedName>
</protein>
<evidence type="ECO:0000313" key="3">
    <source>
        <dbReference type="EMBL" id="THV38499.1"/>
    </source>
</evidence>
<dbReference type="Proteomes" id="UP000308760">
    <property type="component" value="Unassembled WGS sequence"/>
</dbReference>